<protein>
    <recommendedName>
        <fullName evidence="4">AAA+ ATPase domain-containing protein</fullName>
    </recommendedName>
</protein>
<name>A0A564Z6G0_HYMDI</name>
<dbReference type="SUPFAM" id="SSF52540">
    <property type="entry name" value="P-loop containing nucleoside triphosphate hydrolases"/>
    <property type="match status" value="1"/>
</dbReference>
<dbReference type="Gene3D" id="1.25.40.20">
    <property type="entry name" value="Ankyrin repeat-containing domain"/>
    <property type="match status" value="1"/>
</dbReference>
<evidence type="ECO:0000256" key="3">
    <source>
        <dbReference type="PROSITE-ProRule" id="PRU00023"/>
    </source>
</evidence>
<dbReference type="CDD" id="cd19499">
    <property type="entry name" value="RecA-like_ClpB_Hsp104-like"/>
    <property type="match status" value="1"/>
</dbReference>
<sequence>MFLFSSFFGKESIRRIFRVNLTYFSRIFGLQCARSIPGLAISCPPRFARMKLMPFCQNFAPFLPLTVHLSSQAFSTDDDDIFIAIKHDDNTACRASLVSNPDSVNLRHPRGWTPLMAAVVQHKKRIAITLLECGADINAVDEYNGNTDSGEDRFFADLNSDRSRRFEEFSGYLKPDTDYRGCTALHYAVLVDDEALVELLLQSGADPGMENIHGHMPIDLCKSPSIARLLGSSAPNRRRVQRQPQPAFRIPLEQRLRDNIVGQNSAIEIVTSAIQRKEKGWHDDEHPLVMLFMGSSGVGKTEVAKQVAAHLHSNNPRAFIRLDMSEYQEKHEVSKLFGAPPGYVGYDNGGQLTNTLMHYPNAVVLFDEIEKAHPDVMTALLQLFDEGRMTSGRGDTVNCKDAIFIMTSNVGSQVIAEHAQLLRSKTGDPASSIQFSREFLDSVMRPLLRKHFIRDEFLGRINEVVYFLPFSSSELNELVLRYLNRWKEMAYSKRYIRLTWDQDVIDHIIAGYDMYYGARSIAYEIDRQILSHLAIADEKGQLKPNCDVHLKVVNPKTKSSSPKIDLVITEKNAKVLSNARTAK</sequence>
<dbReference type="InterPro" id="IPR002110">
    <property type="entry name" value="Ankyrin_rpt"/>
</dbReference>
<dbReference type="GO" id="GO:0005739">
    <property type="term" value="C:mitochondrion"/>
    <property type="evidence" value="ECO:0007669"/>
    <property type="project" value="TreeGrafter"/>
</dbReference>
<dbReference type="GO" id="GO:0034605">
    <property type="term" value="P:cellular response to heat"/>
    <property type="evidence" value="ECO:0007669"/>
    <property type="project" value="TreeGrafter"/>
</dbReference>
<dbReference type="GO" id="GO:0005524">
    <property type="term" value="F:ATP binding"/>
    <property type="evidence" value="ECO:0007669"/>
    <property type="project" value="UniProtKB-KW"/>
</dbReference>
<keyword evidence="3" id="KW-0040">ANK repeat</keyword>
<dbReference type="InterPro" id="IPR019489">
    <property type="entry name" value="Clp_ATPase_C"/>
</dbReference>
<dbReference type="Proteomes" id="UP000321570">
    <property type="component" value="Unassembled WGS sequence"/>
</dbReference>
<evidence type="ECO:0000256" key="2">
    <source>
        <dbReference type="ARBA" id="ARBA00022840"/>
    </source>
</evidence>
<keyword evidence="2" id="KW-0067">ATP-binding</keyword>
<gene>
    <name evidence="5" type="ORF">WMSIL1_LOCUS12484</name>
</gene>
<dbReference type="PROSITE" id="PS50088">
    <property type="entry name" value="ANK_REPEAT"/>
    <property type="match status" value="2"/>
</dbReference>
<dbReference type="EMBL" id="CABIJS010000643">
    <property type="protein sequence ID" value="VUZ54384.1"/>
    <property type="molecule type" value="Genomic_DNA"/>
</dbReference>
<dbReference type="InterPro" id="IPR050130">
    <property type="entry name" value="ClpA_ClpB"/>
</dbReference>
<reference evidence="5 6" key="1">
    <citation type="submission" date="2019-07" db="EMBL/GenBank/DDBJ databases">
        <authorList>
            <person name="Jastrzebski P J."/>
            <person name="Paukszto L."/>
            <person name="Jastrzebski P J."/>
        </authorList>
    </citation>
    <scope>NUCLEOTIDE SEQUENCE [LARGE SCALE GENOMIC DNA]</scope>
    <source>
        <strain evidence="5 6">WMS-il1</strain>
    </source>
</reference>
<dbReference type="PANTHER" id="PTHR11638">
    <property type="entry name" value="ATP-DEPENDENT CLP PROTEASE"/>
    <property type="match status" value="1"/>
</dbReference>
<evidence type="ECO:0000313" key="6">
    <source>
        <dbReference type="Proteomes" id="UP000321570"/>
    </source>
</evidence>
<evidence type="ECO:0000313" key="5">
    <source>
        <dbReference type="EMBL" id="VUZ54384.1"/>
    </source>
</evidence>
<dbReference type="SMART" id="SM00382">
    <property type="entry name" value="AAA"/>
    <property type="match status" value="1"/>
</dbReference>
<dbReference type="SUPFAM" id="SSF48403">
    <property type="entry name" value="Ankyrin repeat"/>
    <property type="match status" value="1"/>
</dbReference>
<dbReference type="PRINTS" id="PR00300">
    <property type="entry name" value="CLPPROTEASEA"/>
</dbReference>
<dbReference type="InterPro" id="IPR001270">
    <property type="entry name" value="ClpA/B"/>
</dbReference>
<dbReference type="InterPro" id="IPR003959">
    <property type="entry name" value="ATPase_AAA_core"/>
</dbReference>
<dbReference type="InterPro" id="IPR027417">
    <property type="entry name" value="P-loop_NTPase"/>
</dbReference>
<dbReference type="Pfam" id="PF10431">
    <property type="entry name" value="ClpB_D2-small"/>
    <property type="match status" value="1"/>
</dbReference>
<feature type="domain" description="AAA+ ATPase" evidence="4">
    <location>
        <begin position="286"/>
        <end position="458"/>
    </location>
</feature>
<keyword evidence="1" id="KW-0547">Nucleotide-binding</keyword>
<evidence type="ECO:0000259" key="4">
    <source>
        <dbReference type="SMART" id="SM00382"/>
    </source>
</evidence>
<dbReference type="InterPro" id="IPR003593">
    <property type="entry name" value="AAA+_ATPase"/>
</dbReference>
<dbReference type="InterPro" id="IPR036770">
    <property type="entry name" value="Ankyrin_rpt-contain_sf"/>
</dbReference>
<accession>A0A564Z6G0</accession>
<feature type="repeat" description="ANK" evidence="3">
    <location>
        <begin position="180"/>
        <end position="212"/>
    </location>
</feature>
<dbReference type="GO" id="GO:0016887">
    <property type="term" value="F:ATP hydrolysis activity"/>
    <property type="evidence" value="ECO:0007669"/>
    <property type="project" value="InterPro"/>
</dbReference>
<evidence type="ECO:0000256" key="1">
    <source>
        <dbReference type="ARBA" id="ARBA00022741"/>
    </source>
</evidence>
<dbReference type="AlphaFoldDB" id="A0A564Z6G0"/>
<dbReference type="SMART" id="SM00248">
    <property type="entry name" value="ANK"/>
    <property type="match status" value="2"/>
</dbReference>
<dbReference type="PANTHER" id="PTHR11638:SF93">
    <property type="entry name" value="MITOCHONDRIAL DISAGGREGASE"/>
    <property type="match status" value="1"/>
</dbReference>
<organism evidence="5 6">
    <name type="scientific">Hymenolepis diminuta</name>
    <name type="common">Rat tapeworm</name>
    <dbReference type="NCBI Taxonomy" id="6216"/>
    <lineage>
        <taxon>Eukaryota</taxon>
        <taxon>Metazoa</taxon>
        <taxon>Spiralia</taxon>
        <taxon>Lophotrochozoa</taxon>
        <taxon>Platyhelminthes</taxon>
        <taxon>Cestoda</taxon>
        <taxon>Eucestoda</taxon>
        <taxon>Cyclophyllidea</taxon>
        <taxon>Hymenolepididae</taxon>
        <taxon>Hymenolepis</taxon>
    </lineage>
</organism>
<keyword evidence="6" id="KW-1185">Reference proteome</keyword>
<dbReference type="Gene3D" id="3.40.50.300">
    <property type="entry name" value="P-loop containing nucleotide triphosphate hydrolases"/>
    <property type="match status" value="1"/>
</dbReference>
<dbReference type="Gene3D" id="1.10.8.60">
    <property type="match status" value="1"/>
</dbReference>
<dbReference type="PROSITE" id="PS50297">
    <property type="entry name" value="ANK_REP_REGION"/>
    <property type="match status" value="2"/>
</dbReference>
<dbReference type="Pfam" id="PF00023">
    <property type="entry name" value="Ank"/>
    <property type="match status" value="2"/>
</dbReference>
<proteinExistence type="predicted"/>
<feature type="repeat" description="ANK" evidence="3">
    <location>
        <begin position="110"/>
        <end position="142"/>
    </location>
</feature>
<dbReference type="Pfam" id="PF07724">
    <property type="entry name" value="AAA_2"/>
    <property type="match status" value="1"/>
</dbReference>